<feature type="region of interest" description="Disordered" evidence="1">
    <location>
        <begin position="33"/>
        <end position="53"/>
    </location>
</feature>
<dbReference type="OrthoDB" id="4069985at2759"/>
<dbReference type="KEGG" id="ncs:NCAS_0F01890"/>
<dbReference type="eggNOG" id="ENOG502SBV3">
    <property type="taxonomic scope" value="Eukaryota"/>
</dbReference>
<dbReference type="InParanoid" id="G0VGQ2"/>
<reference key="2">
    <citation type="submission" date="2011-08" db="EMBL/GenBank/DDBJ databases">
        <title>Genome sequence of Naumovozyma castellii.</title>
        <authorList>
            <person name="Gordon J.L."/>
            <person name="Armisen D."/>
            <person name="Proux-Wera E."/>
            <person name="OhEigeartaigh S.S."/>
            <person name="Byrne K.P."/>
            <person name="Wolfe K.H."/>
        </authorList>
    </citation>
    <scope>NUCLEOTIDE SEQUENCE</scope>
    <source>
        <strain>Type strain:CBS 4309</strain>
    </source>
</reference>
<proteinExistence type="predicted"/>
<protein>
    <recommendedName>
        <fullName evidence="5">YMR122W-A</fullName>
    </recommendedName>
</protein>
<accession>G0VGQ2</accession>
<dbReference type="EMBL" id="HE576757">
    <property type="protein sequence ID" value="CCC70673.1"/>
    <property type="molecule type" value="Genomic_DNA"/>
</dbReference>
<evidence type="ECO:0000256" key="1">
    <source>
        <dbReference type="SAM" id="MobiDB-lite"/>
    </source>
</evidence>
<dbReference type="GeneID" id="96904321"/>
<dbReference type="Proteomes" id="UP000001640">
    <property type="component" value="Chromosome 6"/>
</dbReference>
<dbReference type="OMA" id="VSWKYGV"/>
<feature type="compositionally biased region" description="Low complexity" evidence="1">
    <location>
        <begin position="33"/>
        <end position="52"/>
    </location>
</feature>
<dbReference type="RefSeq" id="XP_003677028.1">
    <property type="nucleotide sequence ID" value="XM_003676980.1"/>
</dbReference>
<keyword evidence="2" id="KW-1133">Transmembrane helix</keyword>
<evidence type="ECO:0008006" key="5">
    <source>
        <dbReference type="Google" id="ProtNLM"/>
    </source>
</evidence>
<sequence length="82" mass="7900">MASSTSSHSSVSSSSSVHTNSNLVSAAVVSASSVSATSTHSTTTSKNSKNAAPGMVANPVSWKYGVALGAVLAGSFVLGAGI</sequence>
<evidence type="ECO:0000313" key="3">
    <source>
        <dbReference type="EMBL" id="CCC70673.1"/>
    </source>
</evidence>
<reference evidence="3 4" key="1">
    <citation type="journal article" date="2011" name="Proc. Natl. Acad. Sci. U.S.A.">
        <title>Evolutionary erosion of yeast sex chromosomes by mating-type switching accidents.</title>
        <authorList>
            <person name="Gordon J.L."/>
            <person name="Armisen D."/>
            <person name="Proux-Wera E."/>
            <person name="Oheigeartaigh S.S."/>
            <person name="Byrne K.P."/>
            <person name="Wolfe K.H."/>
        </authorList>
    </citation>
    <scope>NUCLEOTIDE SEQUENCE [LARGE SCALE GENOMIC DNA]</scope>
    <source>
        <strain evidence="4">ATCC 76901 / BCRC 22586 / CBS 4309 / NBRC 1992 / NRRL Y-12630</strain>
    </source>
</reference>
<keyword evidence="2" id="KW-0812">Transmembrane</keyword>
<evidence type="ECO:0000313" key="4">
    <source>
        <dbReference type="Proteomes" id="UP000001640"/>
    </source>
</evidence>
<keyword evidence="2" id="KW-0472">Membrane</keyword>
<organism evidence="3 4">
    <name type="scientific">Naumovozyma castellii</name>
    <name type="common">Yeast</name>
    <name type="synonym">Saccharomyces castellii</name>
    <dbReference type="NCBI Taxonomy" id="27288"/>
    <lineage>
        <taxon>Eukaryota</taxon>
        <taxon>Fungi</taxon>
        <taxon>Dikarya</taxon>
        <taxon>Ascomycota</taxon>
        <taxon>Saccharomycotina</taxon>
        <taxon>Saccharomycetes</taxon>
        <taxon>Saccharomycetales</taxon>
        <taxon>Saccharomycetaceae</taxon>
        <taxon>Naumovozyma</taxon>
    </lineage>
</organism>
<dbReference type="AlphaFoldDB" id="G0VGQ2"/>
<feature type="transmembrane region" description="Helical" evidence="2">
    <location>
        <begin position="60"/>
        <end position="80"/>
    </location>
</feature>
<evidence type="ECO:0000256" key="2">
    <source>
        <dbReference type="SAM" id="Phobius"/>
    </source>
</evidence>
<dbReference type="HOGENOM" id="CLU_162197_0_0_1"/>
<keyword evidence="4" id="KW-1185">Reference proteome</keyword>
<name>G0VGQ2_NAUCA</name>
<gene>
    <name evidence="3" type="primary">NCAS0F01890</name>
    <name evidence="3" type="ordered locus">NCAS_0F01890</name>
</gene>